<reference evidence="12" key="1">
    <citation type="submission" date="2016-10" db="EMBL/GenBank/DDBJ databases">
        <authorList>
            <person name="Varghese N."/>
            <person name="Submissions S."/>
        </authorList>
    </citation>
    <scope>NUCLEOTIDE SEQUENCE [LARGE SCALE GENOMIC DNA]</scope>
    <source>
        <strain evidence="12">CGMCC 1.6854</strain>
    </source>
</reference>
<evidence type="ECO:0000313" key="11">
    <source>
        <dbReference type="EMBL" id="SDN47276.1"/>
    </source>
</evidence>
<dbReference type="InterPro" id="IPR001567">
    <property type="entry name" value="Pept_M3A_M3B_dom"/>
</dbReference>
<dbReference type="Pfam" id="PF01432">
    <property type="entry name" value="Peptidase_M3"/>
    <property type="match status" value="1"/>
</dbReference>
<dbReference type="EMBL" id="FNHW01000005">
    <property type="protein sequence ID" value="SDN47276.1"/>
    <property type="molecule type" value="Genomic_DNA"/>
</dbReference>
<sequence>MELQRLNKEMKQKYERMMDSLWHLLVTGNPDYIEVAEQTEKDYQALLLSKEVQQLIHSHKKDRSTSNDLESLQLKALWKETLEFSKDLTLREEINELWSELNFHFATFRPTIEGQVYTESELLAALAKQATPDERKKLWKAYMKSGQEIEDRLLKLIEKRNKVAREKGYSNFYELKLSTQDLNVKTIKETINHIKSFLDPIYEDLKNTIDEEIMERFNISSEELRPWHYKHPFFQYYENTSTSSSIDLLDIQHFFSKINLDITPLIQNGHFTNSEDKSPTGFCFHIDRQGDIRISVNQNSTFQSLQTVLHELGHGVYEMFINSALPFILKQPSQIFISEAVALLFEKIPLYSSHFGANDFSKALPKETYYQNLLVRLYWTMTLTLFEMQLYENPEQNLNKLWWTLVNDIQKINPPDDWDFPYWASKSHLSTLPVYYHNYLFGELQASTLFIYLTTSFKEPFSEEALQDLKEYLFYPGASLLWKDASTADFYLPVTPQHLKDEITAYFKAKSD</sequence>
<feature type="domain" description="Peptidase M3A/M3B catalytic" evidence="10">
    <location>
        <begin position="277"/>
        <end position="450"/>
    </location>
</feature>
<evidence type="ECO:0000256" key="1">
    <source>
        <dbReference type="ARBA" id="ARBA00022670"/>
    </source>
</evidence>
<comment type="similarity">
    <text evidence="9">Belongs to the peptidase M3 family.</text>
</comment>
<evidence type="ECO:0000256" key="7">
    <source>
        <dbReference type="ARBA" id="ARBA00023157"/>
    </source>
</evidence>
<evidence type="ECO:0000313" key="12">
    <source>
        <dbReference type="Proteomes" id="UP000199544"/>
    </source>
</evidence>
<dbReference type="AlphaFoldDB" id="A0A1H0BNR0"/>
<evidence type="ECO:0000259" key="10">
    <source>
        <dbReference type="Pfam" id="PF01432"/>
    </source>
</evidence>
<keyword evidence="4 9" id="KW-0378">Hydrolase</keyword>
<keyword evidence="7" id="KW-1015">Disulfide bond</keyword>
<dbReference type="GO" id="GO:0016020">
    <property type="term" value="C:membrane"/>
    <property type="evidence" value="ECO:0007669"/>
    <property type="project" value="InterPro"/>
</dbReference>
<dbReference type="GO" id="GO:0006508">
    <property type="term" value="P:proteolysis"/>
    <property type="evidence" value="ECO:0007669"/>
    <property type="project" value="UniProtKB-KW"/>
</dbReference>
<dbReference type="InterPro" id="IPR001548">
    <property type="entry name" value="Peptidase_M2"/>
</dbReference>
<dbReference type="Gene3D" id="1.10.1370.30">
    <property type="match status" value="1"/>
</dbReference>
<dbReference type="GO" id="GO:0004222">
    <property type="term" value="F:metalloendopeptidase activity"/>
    <property type="evidence" value="ECO:0007669"/>
    <property type="project" value="InterPro"/>
</dbReference>
<name>A0A1H0BNR0_9BACL</name>
<accession>A0A1H0BNR0</accession>
<dbReference type="OrthoDB" id="9762795at2"/>
<keyword evidence="12" id="KW-1185">Reference proteome</keyword>
<keyword evidence="3" id="KW-0732">Signal</keyword>
<keyword evidence="2 9" id="KW-0479">Metal-binding</keyword>
<dbReference type="GO" id="GO:0046872">
    <property type="term" value="F:metal ion binding"/>
    <property type="evidence" value="ECO:0007669"/>
    <property type="project" value="UniProtKB-UniRule"/>
</dbReference>
<organism evidence="11 12">
    <name type="scientific">Fictibacillus solisalsi</name>
    <dbReference type="NCBI Taxonomy" id="459525"/>
    <lineage>
        <taxon>Bacteria</taxon>
        <taxon>Bacillati</taxon>
        <taxon>Bacillota</taxon>
        <taxon>Bacilli</taxon>
        <taxon>Bacillales</taxon>
        <taxon>Fictibacillaceae</taxon>
        <taxon>Fictibacillus</taxon>
    </lineage>
</organism>
<keyword evidence="8" id="KW-0325">Glycoprotein</keyword>
<dbReference type="RefSeq" id="WP_090238684.1">
    <property type="nucleotide sequence ID" value="NZ_FNHW01000005.1"/>
</dbReference>
<evidence type="ECO:0000256" key="8">
    <source>
        <dbReference type="ARBA" id="ARBA00023180"/>
    </source>
</evidence>
<evidence type="ECO:0000256" key="2">
    <source>
        <dbReference type="ARBA" id="ARBA00022723"/>
    </source>
</evidence>
<evidence type="ECO:0000256" key="4">
    <source>
        <dbReference type="ARBA" id="ARBA00022801"/>
    </source>
</evidence>
<evidence type="ECO:0000256" key="5">
    <source>
        <dbReference type="ARBA" id="ARBA00022833"/>
    </source>
</evidence>
<dbReference type="SUPFAM" id="SSF55486">
    <property type="entry name" value="Metalloproteases ('zincins'), catalytic domain"/>
    <property type="match status" value="1"/>
</dbReference>
<protein>
    <submittedName>
        <fullName evidence="11">Peptidyl-dipeptidase A</fullName>
    </submittedName>
</protein>
<dbReference type="GO" id="GO:0008241">
    <property type="term" value="F:peptidyl-dipeptidase activity"/>
    <property type="evidence" value="ECO:0007669"/>
    <property type="project" value="InterPro"/>
</dbReference>
<proteinExistence type="inferred from homology"/>
<keyword evidence="1 9" id="KW-0645">Protease</keyword>
<keyword evidence="6 9" id="KW-0482">Metalloprotease</keyword>
<comment type="cofactor">
    <cofactor evidence="9">
        <name>Zn(2+)</name>
        <dbReference type="ChEBI" id="CHEBI:29105"/>
    </cofactor>
    <text evidence="9">Binds 1 zinc ion.</text>
</comment>
<keyword evidence="5 9" id="KW-0862">Zinc</keyword>
<gene>
    <name evidence="11" type="ORF">SAMN04488137_4587</name>
</gene>
<evidence type="ECO:0000256" key="6">
    <source>
        <dbReference type="ARBA" id="ARBA00023049"/>
    </source>
</evidence>
<evidence type="ECO:0000256" key="9">
    <source>
        <dbReference type="RuleBase" id="RU003435"/>
    </source>
</evidence>
<dbReference type="Proteomes" id="UP000199544">
    <property type="component" value="Unassembled WGS sequence"/>
</dbReference>
<evidence type="ECO:0000256" key="3">
    <source>
        <dbReference type="ARBA" id="ARBA00022729"/>
    </source>
</evidence>
<dbReference type="STRING" id="459525.SAMN04488137_4587"/>
<dbReference type="Pfam" id="PF01401">
    <property type="entry name" value="Peptidase_M2"/>
    <property type="match status" value="1"/>
</dbReference>